<dbReference type="EMBL" id="BTSY01000006">
    <property type="protein sequence ID" value="GMT34008.1"/>
    <property type="molecule type" value="Genomic_DNA"/>
</dbReference>
<organism evidence="1 2">
    <name type="scientific">Pristionchus fissidentatus</name>
    <dbReference type="NCBI Taxonomy" id="1538716"/>
    <lineage>
        <taxon>Eukaryota</taxon>
        <taxon>Metazoa</taxon>
        <taxon>Ecdysozoa</taxon>
        <taxon>Nematoda</taxon>
        <taxon>Chromadorea</taxon>
        <taxon>Rhabditida</taxon>
        <taxon>Rhabditina</taxon>
        <taxon>Diplogasteromorpha</taxon>
        <taxon>Diplogasteroidea</taxon>
        <taxon>Neodiplogasteridae</taxon>
        <taxon>Pristionchus</taxon>
    </lineage>
</organism>
<dbReference type="AlphaFoldDB" id="A0AAV5WRM7"/>
<feature type="non-terminal residue" evidence="1">
    <location>
        <position position="1"/>
    </location>
</feature>
<sequence>SEYQSTSLLPIPVHFTPDQSIVMNNLLIHGSIIASNDRKSVLNLSSSNWFGRYCDFRWGA</sequence>
<name>A0AAV5WRM7_9BILA</name>
<keyword evidence="2" id="KW-1185">Reference proteome</keyword>
<proteinExistence type="predicted"/>
<dbReference type="Proteomes" id="UP001432322">
    <property type="component" value="Unassembled WGS sequence"/>
</dbReference>
<gene>
    <name evidence="1" type="ORF">PFISCL1PPCAC_25305</name>
</gene>
<accession>A0AAV5WRM7</accession>
<evidence type="ECO:0000313" key="1">
    <source>
        <dbReference type="EMBL" id="GMT34008.1"/>
    </source>
</evidence>
<protein>
    <submittedName>
        <fullName evidence="1">Uncharacterized protein</fullName>
    </submittedName>
</protein>
<evidence type="ECO:0000313" key="2">
    <source>
        <dbReference type="Proteomes" id="UP001432322"/>
    </source>
</evidence>
<comment type="caution">
    <text evidence="1">The sequence shown here is derived from an EMBL/GenBank/DDBJ whole genome shotgun (WGS) entry which is preliminary data.</text>
</comment>
<reference evidence="1" key="1">
    <citation type="submission" date="2023-10" db="EMBL/GenBank/DDBJ databases">
        <title>Genome assembly of Pristionchus species.</title>
        <authorList>
            <person name="Yoshida K."/>
            <person name="Sommer R.J."/>
        </authorList>
    </citation>
    <scope>NUCLEOTIDE SEQUENCE</scope>
    <source>
        <strain evidence="1">RS5133</strain>
    </source>
</reference>